<dbReference type="EMBL" id="QRDY01000010">
    <property type="protein sequence ID" value="RED57609.1"/>
    <property type="molecule type" value="Genomic_DNA"/>
</dbReference>
<evidence type="ECO:0000313" key="3">
    <source>
        <dbReference type="EMBL" id="RED57609.1"/>
    </source>
</evidence>
<gene>
    <name evidence="3" type="ORF">DFP95_11082</name>
</gene>
<name>A0A3D9I7U6_9BACL</name>
<accession>A0A3D9I7U6</accession>
<dbReference type="SUPFAM" id="SSF140566">
    <property type="entry name" value="FlgN-like"/>
    <property type="match status" value="1"/>
</dbReference>
<feature type="coiled-coil region" evidence="2">
    <location>
        <begin position="97"/>
        <end position="124"/>
    </location>
</feature>
<dbReference type="Gene3D" id="1.20.58.300">
    <property type="entry name" value="FlgN-like"/>
    <property type="match status" value="1"/>
</dbReference>
<dbReference type="Pfam" id="PF05130">
    <property type="entry name" value="FlgN"/>
    <property type="match status" value="1"/>
</dbReference>
<evidence type="ECO:0000313" key="4">
    <source>
        <dbReference type="Proteomes" id="UP000256869"/>
    </source>
</evidence>
<dbReference type="Proteomes" id="UP000256869">
    <property type="component" value="Unassembled WGS sequence"/>
</dbReference>
<keyword evidence="1" id="KW-1005">Bacterial flagellum biogenesis</keyword>
<dbReference type="GO" id="GO:0044780">
    <property type="term" value="P:bacterial-type flagellum assembly"/>
    <property type="evidence" value="ECO:0007669"/>
    <property type="project" value="InterPro"/>
</dbReference>
<dbReference type="InterPro" id="IPR007809">
    <property type="entry name" value="FlgN-like"/>
</dbReference>
<evidence type="ECO:0000256" key="1">
    <source>
        <dbReference type="ARBA" id="ARBA00022795"/>
    </source>
</evidence>
<keyword evidence="4" id="KW-1185">Reference proteome</keyword>
<dbReference type="RefSeq" id="WP_115993902.1">
    <property type="nucleotide sequence ID" value="NZ_QRDY01000010.1"/>
</dbReference>
<organism evidence="3 4">
    <name type="scientific">Cohnella lupini</name>
    <dbReference type="NCBI Taxonomy" id="1294267"/>
    <lineage>
        <taxon>Bacteria</taxon>
        <taxon>Bacillati</taxon>
        <taxon>Bacillota</taxon>
        <taxon>Bacilli</taxon>
        <taxon>Bacillales</taxon>
        <taxon>Paenibacillaceae</taxon>
        <taxon>Cohnella</taxon>
    </lineage>
</organism>
<keyword evidence="2" id="KW-0175">Coiled coil</keyword>
<sequence>MGFHKLCEALETLLLQHEQMIAFALRKKEALVANEVDLLTEIVNKEARLLKLIVETENTRVGAVNDFLKEQNLTPTPSFKVVTMIRMITIAEDKLRLTELADRLSTAVERLRALNDLNMKLTQQSIEFNDFSLDLLAGAYDDQDYVYKRPSDSSNAQHKLKLFDSKV</sequence>
<comment type="caution">
    <text evidence="3">The sequence shown here is derived from an EMBL/GenBank/DDBJ whole genome shotgun (WGS) entry which is preliminary data.</text>
</comment>
<reference evidence="3 4" key="1">
    <citation type="submission" date="2018-07" db="EMBL/GenBank/DDBJ databases">
        <title>Genomic Encyclopedia of Type Strains, Phase III (KMG-III): the genomes of soil and plant-associated and newly described type strains.</title>
        <authorList>
            <person name="Whitman W."/>
        </authorList>
    </citation>
    <scope>NUCLEOTIDE SEQUENCE [LARGE SCALE GENOMIC DNA]</scope>
    <source>
        <strain evidence="3 4">CECT 8236</strain>
    </source>
</reference>
<evidence type="ECO:0000256" key="2">
    <source>
        <dbReference type="SAM" id="Coils"/>
    </source>
</evidence>
<dbReference type="OrthoDB" id="2660802at2"/>
<dbReference type="AlphaFoldDB" id="A0A3D9I7U6"/>
<protein>
    <submittedName>
        <fullName evidence="3">FlgN protein</fullName>
    </submittedName>
</protein>
<dbReference type="InterPro" id="IPR036679">
    <property type="entry name" value="FlgN-like_sf"/>
</dbReference>
<proteinExistence type="predicted"/>